<protein>
    <submittedName>
        <fullName evidence="3">Uncharacterized protein</fullName>
    </submittedName>
</protein>
<organism evidence="3 4">
    <name type="scientific">Tsukamurella tyrosinosolvens</name>
    <dbReference type="NCBI Taxonomy" id="57704"/>
    <lineage>
        <taxon>Bacteria</taxon>
        <taxon>Bacillati</taxon>
        <taxon>Actinomycetota</taxon>
        <taxon>Actinomycetes</taxon>
        <taxon>Mycobacteriales</taxon>
        <taxon>Tsukamurellaceae</taxon>
        <taxon>Tsukamurella</taxon>
    </lineage>
</organism>
<sequence length="315" mass="33597">MTTDYIIEADEADEDDVIGTRQDVEEADDEADELESNREAQLRVRLREVDASIEAARSIAADAARSVVAAFAAPYLAIPDDLFGVGGYVAEDLLREDGTVDFAAMHDALRSLLGERPGLAGKRAVPSPVTPGDAADAADAPRAHWMQTVLDTAREAAEAGSGEIDADASNEAPAWQLLREQADAAPKREIAQRLRVKASTSELEHIEGRRDAIHRAHITAIAASVLGRGEDLFDVGGSQVADMLDGTGSVDAERVRGTARELANSRPGLRRVKRPPVYPNTGVGQTLVVDRGPTAPNVVGVALNEMTRRRQLGLA</sequence>
<dbReference type="RefSeq" id="WP_068742583.1">
    <property type="nucleotide sequence ID" value="NZ_CBDRGN010000001.1"/>
</dbReference>
<dbReference type="AlphaFoldDB" id="A0A1H4QQ66"/>
<gene>
    <name evidence="3" type="ORF">SAMN04489793_1816</name>
</gene>
<accession>A0A1H4QQ66</accession>
<dbReference type="EMBL" id="FNSA01000003">
    <property type="protein sequence ID" value="SEC21765.1"/>
    <property type="molecule type" value="Genomic_DNA"/>
</dbReference>
<proteinExistence type="predicted"/>
<reference evidence="4" key="1">
    <citation type="submission" date="2016-10" db="EMBL/GenBank/DDBJ databases">
        <authorList>
            <person name="Varghese N."/>
            <person name="Submissions S."/>
        </authorList>
    </citation>
    <scope>NUCLEOTIDE SEQUENCE [LARGE SCALE GENOMIC DNA]</scope>
    <source>
        <strain evidence="4">DSM 44234</strain>
    </source>
</reference>
<dbReference type="Proteomes" id="UP000182241">
    <property type="component" value="Unassembled WGS sequence"/>
</dbReference>
<evidence type="ECO:0000256" key="2">
    <source>
        <dbReference type="SAM" id="MobiDB-lite"/>
    </source>
</evidence>
<keyword evidence="1" id="KW-0175">Coiled coil</keyword>
<keyword evidence="4" id="KW-1185">Reference proteome</keyword>
<evidence type="ECO:0000256" key="1">
    <source>
        <dbReference type="SAM" id="Coils"/>
    </source>
</evidence>
<name>A0A1H4QQ66_TSUTY</name>
<evidence type="ECO:0000313" key="3">
    <source>
        <dbReference type="EMBL" id="SEC21765.1"/>
    </source>
</evidence>
<feature type="coiled-coil region" evidence="1">
    <location>
        <begin position="17"/>
        <end position="44"/>
    </location>
</feature>
<feature type="region of interest" description="Disordered" evidence="2">
    <location>
        <begin position="120"/>
        <end position="139"/>
    </location>
</feature>
<dbReference type="STRING" id="57704.SAMN04489793_1816"/>
<evidence type="ECO:0000313" key="4">
    <source>
        <dbReference type="Proteomes" id="UP000182241"/>
    </source>
</evidence>